<organism evidence="6 7">
    <name type="scientific">Aerococcus sanguinicola</name>
    <dbReference type="NCBI Taxonomy" id="119206"/>
    <lineage>
        <taxon>Bacteria</taxon>
        <taxon>Bacillati</taxon>
        <taxon>Bacillota</taxon>
        <taxon>Bacilli</taxon>
        <taxon>Lactobacillales</taxon>
        <taxon>Aerococcaceae</taxon>
        <taxon>Aerococcus</taxon>
    </lineage>
</organism>
<protein>
    <submittedName>
        <fullName evidence="6">Divalent metal cation transporter</fullName>
    </submittedName>
</protein>
<dbReference type="EMBL" id="VYWO01000005">
    <property type="protein sequence ID" value="KAA9300299.1"/>
    <property type="molecule type" value="Genomic_DNA"/>
</dbReference>
<feature type="transmembrane region" description="Helical" evidence="5">
    <location>
        <begin position="122"/>
        <end position="144"/>
    </location>
</feature>
<feature type="transmembrane region" description="Helical" evidence="5">
    <location>
        <begin position="290"/>
        <end position="312"/>
    </location>
</feature>
<feature type="transmembrane region" description="Helical" evidence="5">
    <location>
        <begin position="90"/>
        <end position="116"/>
    </location>
</feature>
<dbReference type="Proteomes" id="UP000327148">
    <property type="component" value="Unassembled WGS sequence"/>
</dbReference>
<dbReference type="RefSeq" id="WP_070430009.1">
    <property type="nucleotide sequence ID" value="NZ_VYWO01000005.1"/>
</dbReference>
<dbReference type="Pfam" id="PF01566">
    <property type="entry name" value="Nramp"/>
    <property type="match status" value="1"/>
</dbReference>
<comment type="caution">
    <text evidence="6">The sequence shown here is derived from an EMBL/GenBank/DDBJ whole genome shotgun (WGS) entry which is preliminary data.</text>
</comment>
<comment type="subcellular location">
    <subcellularLocation>
        <location evidence="1">Membrane</location>
        <topology evidence="1">Multi-pass membrane protein</topology>
    </subcellularLocation>
</comment>
<evidence type="ECO:0000256" key="3">
    <source>
        <dbReference type="ARBA" id="ARBA00022989"/>
    </source>
</evidence>
<evidence type="ECO:0000256" key="1">
    <source>
        <dbReference type="ARBA" id="ARBA00004141"/>
    </source>
</evidence>
<evidence type="ECO:0000313" key="6">
    <source>
        <dbReference type="EMBL" id="KAA9300299.1"/>
    </source>
</evidence>
<evidence type="ECO:0000256" key="5">
    <source>
        <dbReference type="SAM" id="Phobius"/>
    </source>
</evidence>
<gene>
    <name evidence="6" type="ORF">F6I03_07650</name>
</gene>
<keyword evidence="4 5" id="KW-0472">Membrane</keyword>
<feature type="transmembrane region" description="Helical" evidence="5">
    <location>
        <begin position="392"/>
        <end position="414"/>
    </location>
</feature>
<dbReference type="GO" id="GO:0016020">
    <property type="term" value="C:membrane"/>
    <property type="evidence" value="ECO:0007669"/>
    <property type="project" value="UniProtKB-SubCell"/>
</dbReference>
<sequence>MSQVVTANQSTWASKVKAMGPGILMASAAVGGSHIVSSTQAGASYGWSLLVLVILANIFKYPFFRFGAEYTAETGKTLVEDYAEKGKFHLWVFFILNVFSALVNTAGVAILCSAIIASAFPMISLSITQWSIILISLIWAMLLFGGYKLLDGMAKWIMSALTIATVLAVIIAAIEHPEYSADFVERSPWQLAALPFIVSLVGWMPAPIEISAINSLWSAEKRKTVDFNTEDALFDFNVGYIGTAILAVFFVALGALIQYPTGQEVEAASAKYISQFVGMYASVLGDWSRYLITFIAFLCIFGTVITVIDGYSRVNEISLRLLLNKKEAGQNSLKIWMTLTAIVGLIIIQFFAGQVATMLRFAMIGSFLTTPFFALLNYVLVTRENKNLPSWLKLLAILGLIFLFGFALFFVYALTIGKAG</sequence>
<proteinExistence type="predicted"/>
<name>A0A5N1GJC8_9LACT</name>
<feature type="transmembrane region" description="Helical" evidence="5">
    <location>
        <begin position="42"/>
        <end position="59"/>
    </location>
</feature>
<feature type="transmembrane region" description="Helical" evidence="5">
    <location>
        <begin position="194"/>
        <end position="217"/>
    </location>
</feature>
<keyword evidence="3 5" id="KW-1133">Transmembrane helix</keyword>
<dbReference type="OrthoDB" id="4858698at2"/>
<dbReference type="InterPro" id="IPR001046">
    <property type="entry name" value="NRAMP_fam"/>
</dbReference>
<accession>A0A5N1GJC8</accession>
<keyword evidence="2 5" id="KW-0812">Transmembrane</keyword>
<dbReference type="GO" id="GO:0046873">
    <property type="term" value="F:metal ion transmembrane transporter activity"/>
    <property type="evidence" value="ECO:0007669"/>
    <property type="project" value="InterPro"/>
</dbReference>
<dbReference type="AlphaFoldDB" id="A0A5N1GJC8"/>
<feature type="transmembrane region" description="Helical" evidence="5">
    <location>
        <begin position="156"/>
        <end position="174"/>
    </location>
</feature>
<feature type="transmembrane region" description="Helical" evidence="5">
    <location>
        <begin position="238"/>
        <end position="259"/>
    </location>
</feature>
<feature type="transmembrane region" description="Helical" evidence="5">
    <location>
        <begin position="18"/>
        <end position="36"/>
    </location>
</feature>
<feature type="transmembrane region" description="Helical" evidence="5">
    <location>
        <begin position="333"/>
        <end position="352"/>
    </location>
</feature>
<reference evidence="6 7" key="1">
    <citation type="submission" date="2019-09" db="EMBL/GenBank/DDBJ databases">
        <title>Draft genome sequence assemblies of isolates from the urinary tract.</title>
        <authorList>
            <person name="Mores C.R."/>
            <person name="Putonti C."/>
            <person name="Wolfe A.J."/>
        </authorList>
    </citation>
    <scope>NUCLEOTIDE SEQUENCE [LARGE SCALE GENOMIC DNA]</scope>
    <source>
        <strain evidence="6 7">UMB623</strain>
    </source>
</reference>
<feature type="transmembrane region" description="Helical" evidence="5">
    <location>
        <begin position="358"/>
        <end position="380"/>
    </location>
</feature>
<evidence type="ECO:0000313" key="7">
    <source>
        <dbReference type="Proteomes" id="UP000327148"/>
    </source>
</evidence>
<evidence type="ECO:0000256" key="2">
    <source>
        <dbReference type="ARBA" id="ARBA00022692"/>
    </source>
</evidence>
<evidence type="ECO:0000256" key="4">
    <source>
        <dbReference type="ARBA" id="ARBA00023136"/>
    </source>
</evidence>
<dbReference type="STRING" id="119206.AWM72_06330"/>